<keyword evidence="2" id="KW-0227">DNA damage</keyword>
<feature type="active site" evidence="2">
    <location>
        <position position="110"/>
    </location>
</feature>
<dbReference type="Gene3D" id="3.30.70.270">
    <property type="match status" value="1"/>
</dbReference>
<keyword evidence="2 4" id="KW-0808">Transferase</keyword>
<dbReference type="GO" id="GO:0000287">
    <property type="term" value="F:magnesium ion binding"/>
    <property type="evidence" value="ECO:0007669"/>
    <property type="project" value="UniProtKB-UniRule"/>
</dbReference>
<dbReference type="GO" id="GO:0006261">
    <property type="term" value="P:DNA-templated DNA replication"/>
    <property type="evidence" value="ECO:0007669"/>
    <property type="project" value="UniProtKB-UniRule"/>
</dbReference>
<feature type="binding site" evidence="2">
    <location>
        <position position="13"/>
    </location>
    <ligand>
        <name>Mg(2+)</name>
        <dbReference type="ChEBI" id="CHEBI:18420"/>
    </ligand>
</feature>
<accession>A0A4Q9DQL3</accession>
<dbReference type="InterPro" id="IPR036775">
    <property type="entry name" value="DNA_pol_Y-fam_lit_finger_sf"/>
</dbReference>
<comment type="subcellular location">
    <subcellularLocation>
        <location evidence="2">Cytoplasm</location>
    </subcellularLocation>
</comment>
<protein>
    <recommendedName>
        <fullName evidence="2">DNA polymerase IV</fullName>
        <shortName evidence="2">Pol IV</shortName>
        <ecNumber evidence="2">2.7.7.7</ecNumber>
    </recommendedName>
</protein>
<feature type="site" description="Substrate discrimination" evidence="2">
    <location>
        <position position="18"/>
    </location>
</feature>
<dbReference type="InterPro" id="IPR050116">
    <property type="entry name" value="DNA_polymerase-Y"/>
</dbReference>
<organism evidence="4 5">
    <name type="scientific">Paenibacillus thalictri</name>
    <dbReference type="NCBI Taxonomy" id="2527873"/>
    <lineage>
        <taxon>Bacteria</taxon>
        <taxon>Bacillati</taxon>
        <taxon>Bacillota</taxon>
        <taxon>Bacilli</taxon>
        <taxon>Bacillales</taxon>
        <taxon>Paenibacillaceae</taxon>
        <taxon>Paenibacillus</taxon>
    </lineage>
</organism>
<dbReference type="EC" id="2.7.7.7" evidence="2"/>
<keyword evidence="2" id="KW-0515">Mutator protein</keyword>
<dbReference type="PANTHER" id="PTHR11076:SF35">
    <property type="entry name" value="DNA REPAIR PROTEIN HOMOLOG YOBH"/>
    <property type="match status" value="1"/>
</dbReference>
<evidence type="ECO:0000256" key="1">
    <source>
        <dbReference type="ARBA" id="ARBA00010945"/>
    </source>
</evidence>
<dbReference type="InterPro" id="IPR043128">
    <property type="entry name" value="Rev_trsase/Diguanyl_cyclase"/>
</dbReference>
<keyword evidence="2" id="KW-0963">Cytoplasm</keyword>
<dbReference type="PANTHER" id="PTHR11076">
    <property type="entry name" value="DNA REPAIR POLYMERASE UMUC / TRANSFERASE FAMILY MEMBER"/>
    <property type="match status" value="1"/>
</dbReference>
<dbReference type="Gene3D" id="3.40.1170.60">
    <property type="match status" value="1"/>
</dbReference>
<evidence type="ECO:0000259" key="3">
    <source>
        <dbReference type="PROSITE" id="PS50173"/>
    </source>
</evidence>
<dbReference type="InterPro" id="IPR022880">
    <property type="entry name" value="DNApol_IV"/>
</dbReference>
<dbReference type="Gene3D" id="1.10.150.20">
    <property type="entry name" value="5' to 3' exonuclease, C-terminal subdomain"/>
    <property type="match status" value="1"/>
</dbReference>
<comment type="subunit">
    <text evidence="2">Monomer.</text>
</comment>
<dbReference type="HAMAP" id="MF_01113">
    <property type="entry name" value="DNApol_IV"/>
    <property type="match status" value="1"/>
</dbReference>
<comment type="similarity">
    <text evidence="1 2">Belongs to the DNA polymerase type-Y family.</text>
</comment>
<keyword evidence="2" id="KW-0235">DNA replication</keyword>
<comment type="catalytic activity">
    <reaction evidence="2">
        <text>DNA(n) + a 2'-deoxyribonucleoside 5'-triphosphate = DNA(n+1) + diphosphate</text>
        <dbReference type="Rhea" id="RHEA:22508"/>
        <dbReference type="Rhea" id="RHEA-COMP:17339"/>
        <dbReference type="Rhea" id="RHEA-COMP:17340"/>
        <dbReference type="ChEBI" id="CHEBI:33019"/>
        <dbReference type="ChEBI" id="CHEBI:61560"/>
        <dbReference type="ChEBI" id="CHEBI:173112"/>
        <dbReference type="EC" id="2.7.7.7"/>
    </reaction>
</comment>
<dbReference type="Gene3D" id="3.30.1490.100">
    <property type="entry name" value="DNA polymerase, Y-family, little finger domain"/>
    <property type="match status" value="1"/>
</dbReference>
<comment type="function">
    <text evidence="2">Poorly processive, error-prone DNA polymerase involved in untargeted mutagenesis. Copies undamaged DNA at stalled replication forks, which arise in vivo from mismatched or misaligned primer ends. These misaligned primers can be extended by PolIV. Exhibits no 3'-5' exonuclease (proofreading) activity. May be involved in translesional synthesis, in conjunction with the beta clamp from PolIII.</text>
</comment>
<dbReference type="GO" id="GO:0005829">
    <property type="term" value="C:cytosol"/>
    <property type="evidence" value="ECO:0007669"/>
    <property type="project" value="TreeGrafter"/>
</dbReference>
<comment type="caution">
    <text evidence="4">The sequence shown here is derived from an EMBL/GenBank/DDBJ whole genome shotgun (WGS) entry which is preliminary data.</text>
</comment>
<comment type="cofactor">
    <cofactor evidence="2">
        <name>Mg(2+)</name>
        <dbReference type="ChEBI" id="CHEBI:18420"/>
    </cofactor>
    <text evidence="2">Binds 2 magnesium ions per subunit.</text>
</comment>
<dbReference type="GO" id="GO:0042276">
    <property type="term" value="P:error-prone translesion synthesis"/>
    <property type="evidence" value="ECO:0007669"/>
    <property type="project" value="TreeGrafter"/>
</dbReference>
<proteinExistence type="inferred from homology"/>
<dbReference type="InterPro" id="IPR001126">
    <property type="entry name" value="UmuC"/>
</dbReference>
<keyword evidence="2" id="KW-0460">Magnesium</keyword>
<dbReference type="Pfam" id="PF11799">
    <property type="entry name" value="IMS_C"/>
    <property type="match status" value="1"/>
</dbReference>
<dbReference type="CDD" id="cd03586">
    <property type="entry name" value="PolY_Pol_IV_kappa"/>
    <property type="match status" value="1"/>
</dbReference>
<dbReference type="Pfam" id="PF00817">
    <property type="entry name" value="IMS"/>
    <property type="match status" value="1"/>
</dbReference>
<dbReference type="GO" id="GO:0009432">
    <property type="term" value="P:SOS response"/>
    <property type="evidence" value="ECO:0007669"/>
    <property type="project" value="TreeGrafter"/>
</dbReference>
<dbReference type="SUPFAM" id="SSF100879">
    <property type="entry name" value="Lesion bypass DNA polymerase (Y-family), little finger domain"/>
    <property type="match status" value="1"/>
</dbReference>
<dbReference type="AlphaFoldDB" id="A0A4Q9DQL3"/>
<dbReference type="RefSeq" id="WP_131014388.1">
    <property type="nucleotide sequence ID" value="NZ_SIRE01000011.1"/>
</dbReference>
<evidence type="ECO:0000313" key="4">
    <source>
        <dbReference type="EMBL" id="TBL77672.1"/>
    </source>
</evidence>
<dbReference type="EMBL" id="SIRE01000011">
    <property type="protein sequence ID" value="TBL77672.1"/>
    <property type="molecule type" value="Genomic_DNA"/>
</dbReference>
<name>A0A4Q9DQL3_9BACL</name>
<evidence type="ECO:0000256" key="2">
    <source>
        <dbReference type="HAMAP-Rule" id="MF_01113"/>
    </source>
</evidence>
<keyword evidence="2" id="KW-0238">DNA-binding</keyword>
<keyword evidence="2 4" id="KW-0548">Nucleotidyltransferase</keyword>
<reference evidence="4 5" key="1">
    <citation type="submission" date="2019-02" db="EMBL/GenBank/DDBJ databases">
        <title>Paenibacillus sp. nov., isolated from surface-sterilized tissue of Thalictrum simplex L.</title>
        <authorList>
            <person name="Tuo L."/>
        </authorList>
    </citation>
    <scope>NUCLEOTIDE SEQUENCE [LARGE SCALE GENOMIC DNA]</scope>
    <source>
        <strain evidence="4 5">N2SHLJ1</strain>
    </source>
</reference>
<dbReference type="PROSITE" id="PS50173">
    <property type="entry name" value="UMUC"/>
    <property type="match status" value="1"/>
</dbReference>
<keyword evidence="5" id="KW-1185">Reference proteome</keyword>
<dbReference type="InterPro" id="IPR017961">
    <property type="entry name" value="DNA_pol_Y-fam_little_finger"/>
</dbReference>
<dbReference type="GO" id="GO:0003684">
    <property type="term" value="F:damaged DNA binding"/>
    <property type="evidence" value="ECO:0007669"/>
    <property type="project" value="InterPro"/>
</dbReference>
<feature type="binding site" evidence="2">
    <location>
        <position position="109"/>
    </location>
    <ligand>
        <name>Mg(2+)</name>
        <dbReference type="ChEBI" id="CHEBI:18420"/>
    </ligand>
</feature>
<dbReference type="SUPFAM" id="SSF56672">
    <property type="entry name" value="DNA/RNA polymerases"/>
    <property type="match status" value="1"/>
</dbReference>
<dbReference type="InterPro" id="IPR043502">
    <property type="entry name" value="DNA/RNA_pol_sf"/>
</dbReference>
<keyword evidence="2" id="KW-0239">DNA-directed DNA polymerase</keyword>
<evidence type="ECO:0000313" key="5">
    <source>
        <dbReference type="Proteomes" id="UP000293142"/>
    </source>
</evidence>
<dbReference type="NCBIfam" id="NF002848">
    <property type="entry name" value="PRK03103.1"/>
    <property type="match status" value="1"/>
</dbReference>
<dbReference type="OrthoDB" id="9808813at2"/>
<dbReference type="Proteomes" id="UP000293142">
    <property type="component" value="Unassembled WGS sequence"/>
</dbReference>
<dbReference type="GO" id="GO:0006281">
    <property type="term" value="P:DNA repair"/>
    <property type="evidence" value="ECO:0007669"/>
    <property type="project" value="UniProtKB-UniRule"/>
</dbReference>
<sequence length="422" mass="47387">MNSGQQRVVFLADCQSFYASVEKAAHPEYKNKPLVVAGNPEERRGIILAACPIAKNYGVTTAETLKEALAKCPELIIIKPRMQKYIDVSGQITAILEMYTDLVEPYSIDEQFADLTGSIRLFGSPRQIAKAIQDKVRNDTGVYTRIGIGENKVIAKMACDNYAKKDDSGLCEILRADMPKTLWELPIQKMFMVGSRMTAHFNRMNLYTIGDLAQLPLNELKIMMRKRLGRQSDIHAEVLWKIANGADDAPVDPFTHGKVQKAIGHQMTLPVDFHTFEQIKVPLLELSELVCRRSRLKSQMGWVVSAGAQGADFDRPAGFYRQMKLADPTDITQYVYKTACAIFQKHWDGFPVRKIGLALSSLVPSDTYQLTLFDDSEKLRSVERVTDAIRNKYGDTAIMRASSTSEAGQARRRSQMIGGHWK</sequence>
<keyword evidence="2" id="KW-0234">DNA repair</keyword>
<dbReference type="GO" id="GO:0003887">
    <property type="term" value="F:DNA-directed DNA polymerase activity"/>
    <property type="evidence" value="ECO:0007669"/>
    <property type="project" value="UniProtKB-UniRule"/>
</dbReference>
<gene>
    <name evidence="2" type="primary">dinB</name>
    <name evidence="4" type="ORF">EYB31_16110</name>
</gene>
<feature type="domain" description="UmuC" evidence="3">
    <location>
        <begin position="9"/>
        <end position="194"/>
    </location>
</feature>
<keyword evidence="2" id="KW-0479">Metal-binding</keyword>